<evidence type="ECO:0000313" key="3">
    <source>
        <dbReference type="Proteomes" id="UP000234881"/>
    </source>
</evidence>
<gene>
    <name evidence="2" type="ORF">C0081_02350</name>
</gene>
<evidence type="ECO:0000313" key="2">
    <source>
        <dbReference type="EMBL" id="PLW79093.1"/>
    </source>
</evidence>
<dbReference type="Pfam" id="PF00717">
    <property type="entry name" value="Peptidase_S24"/>
    <property type="match status" value="1"/>
</dbReference>
<evidence type="ECO:0000259" key="1">
    <source>
        <dbReference type="Pfam" id="PF00717"/>
    </source>
</evidence>
<dbReference type="EMBL" id="PKUQ01000001">
    <property type="protein sequence ID" value="PLW79093.1"/>
    <property type="molecule type" value="Genomic_DNA"/>
</dbReference>
<dbReference type="SUPFAM" id="SSF51306">
    <property type="entry name" value="LexA/Signal peptidase"/>
    <property type="match status" value="1"/>
</dbReference>
<feature type="domain" description="Peptidase S24/S26A/S26B/S26C" evidence="1">
    <location>
        <begin position="145"/>
        <end position="238"/>
    </location>
</feature>
<comment type="caution">
    <text evidence="2">The sequence shown here is derived from an EMBL/GenBank/DDBJ whole genome shotgun (WGS) entry which is preliminary data.</text>
</comment>
<dbReference type="CDD" id="cd06529">
    <property type="entry name" value="S24_LexA-like"/>
    <property type="match status" value="1"/>
</dbReference>
<dbReference type="InterPro" id="IPR039418">
    <property type="entry name" value="LexA-like"/>
</dbReference>
<keyword evidence="3" id="KW-1185">Reference proteome</keyword>
<reference evidence="2 3" key="1">
    <citation type="submission" date="2018-01" db="EMBL/GenBank/DDBJ databases">
        <title>The draft genome sequence of Cohaesibacter sp. H1304.</title>
        <authorList>
            <person name="Wang N.-N."/>
            <person name="Du Z.-J."/>
        </authorList>
    </citation>
    <scope>NUCLEOTIDE SEQUENCE [LARGE SCALE GENOMIC DNA]</scope>
    <source>
        <strain evidence="2 3">H1304</strain>
    </source>
</reference>
<organism evidence="2 3">
    <name type="scientific">Cohaesibacter celericrescens</name>
    <dbReference type="NCBI Taxonomy" id="2067669"/>
    <lineage>
        <taxon>Bacteria</taxon>
        <taxon>Pseudomonadati</taxon>
        <taxon>Pseudomonadota</taxon>
        <taxon>Alphaproteobacteria</taxon>
        <taxon>Hyphomicrobiales</taxon>
        <taxon>Cohaesibacteraceae</taxon>
    </lineage>
</organism>
<proteinExistence type="predicted"/>
<name>A0A2N5XX57_9HYPH</name>
<protein>
    <recommendedName>
        <fullName evidence="1">Peptidase S24/S26A/S26B/S26C domain-containing protein</fullName>
    </recommendedName>
</protein>
<dbReference type="Proteomes" id="UP000234881">
    <property type="component" value="Unassembled WGS sequence"/>
</dbReference>
<dbReference type="InterPro" id="IPR036286">
    <property type="entry name" value="LexA/Signal_pep-like_sf"/>
</dbReference>
<accession>A0A2N5XX57</accession>
<dbReference type="Gene3D" id="2.10.109.10">
    <property type="entry name" value="Umud Fragment, subunit A"/>
    <property type="match status" value="1"/>
</dbReference>
<dbReference type="InterPro" id="IPR015927">
    <property type="entry name" value="Peptidase_S24_S26A/B/C"/>
</dbReference>
<dbReference type="OrthoDB" id="528805at2"/>
<sequence>MGNPMKPATQKARQQLILALKITGLSSNALSKQTGVADTTLSRLEKSDNPPEPRVSTVEGIDLAVHKHIASGDATEEQVAIYEKEYLPLQGVRSTPYTEPQTQSVVPAQIERNHMSDFQTDPRTIPVMGTAAGSALGSFEIGSDIIDRVRCPPNLVGIKGIYGIVVVGESMVPEHKPGDLRIIHPGRPPQPGDSVVIQTYNAATDTREAFIKILVKANGKEVKCRQHNPPMEITYIQPNGDPEKNNGKQTYVLKVHKVLTVNELHGF</sequence>
<dbReference type="AlphaFoldDB" id="A0A2N5XX57"/>